<reference evidence="1" key="1">
    <citation type="submission" date="2021-06" db="EMBL/GenBank/DDBJ databases">
        <title>Bradyrhizobium sp. S2-11-2 Genome sequencing.</title>
        <authorList>
            <person name="Jin L."/>
        </authorList>
    </citation>
    <scope>NUCLEOTIDE SEQUENCE</scope>
    <source>
        <strain evidence="1">S2-11-2</strain>
    </source>
</reference>
<dbReference type="EMBL" id="CP076135">
    <property type="protein sequence ID" value="QWG18714.1"/>
    <property type="molecule type" value="Genomic_DNA"/>
</dbReference>
<evidence type="ECO:0000313" key="2">
    <source>
        <dbReference type="Proteomes" id="UP000680805"/>
    </source>
</evidence>
<name>A0A975NQF3_9BRAD</name>
<evidence type="ECO:0000313" key="1">
    <source>
        <dbReference type="EMBL" id="QWG18714.1"/>
    </source>
</evidence>
<dbReference type="RefSeq" id="WP_215614271.1">
    <property type="nucleotide sequence ID" value="NZ_CP076135.1"/>
</dbReference>
<dbReference type="Proteomes" id="UP000680805">
    <property type="component" value="Chromosome"/>
</dbReference>
<dbReference type="KEGG" id="bsei:KMZ68_02105"/>
<gene>
    <name evidence="1" type="ORF">KMZ68_02105</name>
</gene>
<protein>
    <submittedName>
        <fullName evidence="1">Uncharacterized protein</fullName>
    </submittedName>
</protein>
<accession>A0A975NQF3</accession>
<sequence length="56" mass="6608">MDELAKLAGVTLGTAYQYHAYKMYDFPKHHGKVGQILFWKRSTAEAWARKHKKRSR</sequence>
<organism evidence="1 2">
    <name type="scientific">Bradyrhizobium sediminis</name>
    <dbReference type="NCBI Taxonomy" id="2840469"/>
    <lineage>
        <taxon>Bacteria</taxon>
        <taxon>Pseudomonadati</taxon>
        <taxon>Pseudomonadota</taxon>
        <taxon>Alphaproteobacteria</taxon>
        <taxon>Hyphomicrobiales</taxon>
        <taxon>Nitrobacteraceae</taxon>
        <taxon>Bradyrhizobium</taxon>
    </lineage>
</organism>
<dbReference type="AlphaFoldDB" id="A0A975NQF3"/>
<proteinExistence type="predicted"/>